<dbReference type="InterPro" id="IPR001789">
    <property type="entry name" value="Sig_transdc_resp-reg_receiver"/>
</dbReference>
<dbReference type="Gene3D" id="3.40.50.2300">
    <property type="match status" value="1"/>
</dbReference>
<dbReference type="SUPFAM" id="SSF52172">
    <property type="entry name" value="CheY-like"/>
    <property type="match status" value="1"/>
</dbReference>
<evidence type="ECO:0000256" key="1">
    <source>
        <dbReference type="ARBA" id="ARBA00022553"/>
    </source>
</evidence>
<sequence>MARILVVDDEGTIRASLKRMLEMNGYEVVLAENGEEGDRLYRENPTDLVITDLVMPEKEGLEFYNGLIDDYPDMKVILISGGGRKIEGEDLDFILDVAKGSGVVDTFRKPFDVDELLKSVEKHLAQA</sequence>
<feature type="domain" description="Response regulatory" evidence="2">
    <location>
        <begin position="3"/>
        <end position="124"/>
    </location>
</feature>
<dbReference type="PANTHER" id="PTHR44591">
    <property type="entry name" value="STRESS RESPONSE REGULATOR PROTEIN 1"/>
    <property type="match status" value="1"/>
</dbReference>
<evidence type="ECO:0000259" key="2">
    <source>
        <dbReference type="PROSITE" id="PS50110"/>
    </source>
</evidence>
<dbReference type="SMART" id="SM00448">
    <property type="entry name" value="REC"/>
    <property type="match status" value="1"/>
</dbReference>
<dbReference type="AlphaFoldDB" id="A0A3B1BSS9"/>
<dbReference type="EMBL" id="UOGC01000055">
    <property type="protein sequence ID" value="VAX17591.1"/>
    <property type="molecule type" value="Genomic_DNA"/>
</dbReference>
<dbReference type="PROSITE" id="PS50110">
    <property type="entry name" value="RESPONSE_REGULATORY"/>
    <property type="match status" value="1"/>
</dbReference>
<name>A0A3B1BSS9_9ZZZZ</name>
<dbReference type="InterPro" id="IPR050595">
    <property type="entry name" value="Bact_response_regulator"/>
</dbReference>
<dbReference type="PANTHER" id="PTHR44591:SF23">
    <property type="entry name" value="CHEY SUBFAMILY"/>
    <property type="match status" value="1"/>
</dbReference>
<proteinExistence type="predicted"/>
<evidence type="ECO:0000313" key="3">
    <source>
        <dbReference type="EMBL" id="VAX17591.1"/>
    </source>
</evidence>
<protein>
    <recommendedName>
        <fullName evidence="2">Response regulatory domain-containing protein</fullName>
    </recommendedName>
</protein>
<reference evidence="3" key="1">
    <citation type="submission" date="2018-06" db="EMBL/GenBank/DDBJ databases">
        <authorList>
            <person name="Zhirakovskaya E."/>
        </authorList>
    </citation>
    <scope>NUCLEOTIDE SEQUENCE</scope>
</reference>
<keyword evidence="1" id="KW-0597">Phosphoprotein</keyword>
<dbReference type="Pfam" id="PF00072">
    <property type="entry name" value="Response_reg"/>
    <property type="match status" value="1"/>
</dbReference>
<accession>A0A3B1BSS9</accession>
<dbReference type="GO" id="GO:0000160">
    <property type="term" value="P:phosphorelay signal transduction system"/>
    <property type="evidence" value="ECO:0007669"/>
    <property type="project" value="InterPro"/>
</dbReference>
<dbReference type="InterPro" id="IPR011006">
    <property type="entry name" value="CheY-like_superfamily"/>
</dbReference>
<organism evidence="3">
    <name type="scientific">hydrothermal vent metagenome</name>
    <dbReference type="NCBI Taxonomy" id="652676"/>
    <lineage>
        <taxon>unclassified sequences</taxon>
        <taxon>metagenomes</taxon>
        <taxon>ecological metagenomes</taxon>
    </lineage>
</organism>
<gene>
    <name evidence="3" type="ORF">MNBD_NITROSPINAE01-88</name>
</gene>